<dbReference type="EMBL" id="AJIL01005490">
    <property type="protein sequence ID" value="KNE87410.1"/>
    <property type="molecule type" value="Genomic_DNA"/>
</dbReference>
<comment type="caution">
    <text evidence="1">The sequence shown here is derived from an EMBL/GenBank/DDBJ whole genome shotgun (WGS) entry which is preliminary data.</text>
</comment>
<sequence>MAAGILSLIHDTIVWSLLSDWAIIRREWLMTVDRLDEFLEDLTKQAHPSPGTTPDIARLTISPTDDHDQVEQALLQTRRTAVIEQTAEVANSIIPLVKLARIFVNKLLKMIPHKLTFEPDTRINSETLGQLHAAFGSITAPIMSIVCH</sequence>
<keyword evidence="2" id="KW-1185">Reference proteome</keyword>
<reference evidence="2" key="1">
    <citation type="submission" date="2014-03" db="EMBL/GenBank/DDBJ databases">
        <title>The Genome Sequence of Puccinia striiformis f. sp. tritici PST-78.</title>
        <authorList>
            <consortium name="The Broad Institute Genome Sequencing Platform"/>
            <person name="Cuomo C."/>
            <person name="Hulbert S."/>
            <person name="Chen X."/>
            <person name="Walker B."/>
            <person name="Young S.K."/>
            <person name="Zeng Q."/>
            <person name="Gargeya S."/>
            <person name="Fitzgerald M."/>
            <person name="Haas B."/>
            <person name="Abouelleil A."/>
            <person name="Alvarado L."/>
            <person name="Arachchi H.M."/>
            <person name="Berlin A.M."/>
            <person name="Chapman S.B."/>
            <person name="Goldberg J."/>
            <person name="Griggs A."/>
            <person name="Gujja S."/>
            <person name="Hansen M."/>
            <person name="Howarth C."/>
            <person name="Imamovic A."/>
            <person name="Larimer J."/>
            <person name="McCowan C."/>
            <person name="Montmayeur A."/>
            <person name="Murphy C."/>
            <person name="Neiman D."/>
            <person name="Pearson M."/>
            <person name="Priest M."/>
            <person name="Roberts A."/>
            <person name="Saif S."/>
            <person name="Shea T."/>
            <person name="Sisk P."/>
            <person name="Sykes S."/>
            <person name="Wortman J."/>
            <person name="Nusbaum C."/>
            <person name="Birren B."/>
        </authorList>
    </citation>
    <scope>NUCLEOTIDE SEQUENCE [LARGE SCALE GENOMIC DNA]</scope>
    <source>
        <strain evidence="2">race PST-78</strain>
    </source>
</reference>
<evidence type="ECO:0000313" key="2">
    <source>
        <dbReference type="Proteomes" id="UP000054564"/>
    </source>
</evidence>
<evidence type="ECO:0000313" key="1">
    <source>
        <dbReference type="EMBL" id="KNE87410.1"/>
    </source>
</evidence>
<name>A0A0L0UKD5_9BASI</name>
<dbReference type="Proteomes" id="UP000054564">
    <property type="component" value="Unassembled WGS sequence"/>
</dbReference>
<accession>A0A0L0UKD5</accession>
<feature type="non-terminal residue" evidence="1">
    <location>
        <position position="148"/>
    </location>
</feature>
<protein>
    <submittedName>
        <fullName evidence="1">Uncharacterized protein</fullName>
    </submittedName>
</protein>
<dbReference type="PANTHER" id="PTHR33069:SF3">
    <property type="entry name" value="DYNEIN HEAVY CHAIN TAIL DOMAIN-CONTAINING PROTEIN"/>
    <property type="match status" value="1"/>
</dbReference>
<gene>
    <name evidence="1" type="ORF">PSTG_19205</name>
</gene>
<organism evidence="1 2">
    <name type="scientific">Puccinia striiformis f. sp. tritici PST-78</name>
    <dbReference type="NCBI Taxonomy" id="1165861"/>
    <lineage>
        <taxon>Eukaryota</taxon>
        <taxon>Fungi</taxon>
        <taxon>Dikarya</taxon>
        <taxon>Basidiomycota</taxon>
        <taxon>Pucciniomycotina</taxon>
        <taxon>Pucciniomycetes</taxon>
        <taxon>Pucciniales</taxon>
        <taxon>Pucciniaceae</taxon>
        <taxon>Puccinia</taxon>
    </lineage>
</organism>
<dbReference type="AlphaFoldDB" id="A0A0L0UKD5"/>
<dbReference type="PANTHER" id="PTHR33069">
    <property type="entry name" value="CHROMOSOME 7, WHOLE GENOME SHOTGUN SEQUENCE-RELATED"/>
    <property type="match status" value="1"/>
</dbReference>
<proteinExistence type="predicted"/>